<dbReference type="Gene3D" id="3.40.50.2300">
    <property type="match status" value="1"/>
</dbReference>
<sequence>MYPNPKEKMKLLYIGNHSDVVAALRENDGEAEMVFMDNGLRGIDYLRKNKGIDAIISDYNLPGIQGDNLATYIKTKLGLSKTPFILLAFGENLQFRDAILKKKAVIDDLYLEPPKAEDLFIRIRFLTYYLNEIKETGSSGIKPQYDYKIPFVKRLFDIVVSATALLFLSPVMLLVALAIRIESKGSVIYKSKRVGTGYKIFDFLKFRSMYTGADAKLENLEHLNQYSQDKNEDKINTKTSHCPRCARLPDGEYCSPVLYIEGKKICEYWYNELKKKGKAATFIKIKNDPRITKVGKFIRNTSIDELPQLINVLKGDMSIVGNRPLPLYEAEQLTSDDWSARFLAPAGITGLWQVELRGKGGVMSEDERKGLDNKYANTYSLWGDIKLIIRTIPALFQKENV</sequence>
<dbReference type="InterPro" id="IPR011006">
    <property type="entry name" value="CheY-like_superfamily"/>
</dbReference>
<keyword evidence="1" id="KW-0812">Transmembrane</keyword>
<dbReference type="GO" id="GO:0047360">
    <property type="term" value="F:undecaprenyl-phosphate galactose phosphotransferase activity"/>
    <property type="evidence" value="ECO:0007669"/>
    <property type="project" value="UniProtKB-EC"/>
</dbReference>
<dbReference type="SMART" id="SM00448">
    <property type="entry name" value="REC"/>
    <property type="match status" value="1"/>
</dbReference>
<name>A0A3B0U9E4_9ZZZZ</name>
<keyword evidence="1" id="KW-1133">Transmembrane helix</keyword>
<evidence type="ECO:0000259" key="2">
    <source>
        <dbReference type="SMART" id="SM00448"/>
    </source>
</evidence>
<proteinExistence type="predicted"/>
<protein>
    <submittedName>
        <fullName evidence="3">Undecaprenyl-phosphate galactosephosphotransferase</fullName>
        <ecNumber evidence="3">2.7.8.6</ecNumber>
    </submittedName>
</protein>
<keyword evidence="3" id="KW-0808">Transferase</keyword>
<dbReference type="PANTHER" id="PTHR30576">
    <property type="entry name" value="COLANIC BIOSYNTHESIS UDP-GLUCOSE LIPID CARRIER TRANSFERASE"/>
    <property type="match status" value="1"/>
</dbReference>
<dbReference type="Pfam" id="PF02397">
    <property type="entry name" value="Bac_transf"/>
    <property type="match status" value="1"/>
</dbReference>
<evidence type="ECO:0000256" key="1">
    <source>
        <dbReference type="SAM" id="Phobius"/>
    </source>
</evidence>
<organism evidence="3">
    <name type="scientific">hydrothermal vent metagenome</name>
    <dbReference type="NCBI Taxonomy" id="652676"/>
    <lineage>
        <taxon>unclassified sequences</taxon>
        <taxon>metagenomes</taxon>
        <taxon>ecological metagenomes</taxon>
    </lineage>
</organism>
<dbReference type="PANTHER" id="PTHR30576:SF0">
    <property type="entry name" value="UNDECAPRENYL-PHOSPHATE N-ACETYLGALACTOSAMINYL 1-PHOSPHATE TRANSFERASE-RELATED"/>
    <property type="match status" value="1"/>
</dbReference>
<feature type="domain" description="Response regulatory" evidence="2">
    <location>
        <begin position="9"/>
        <end position="123"/>
    </location>
</feature>
<dbReference type="InterPro" id="IPR001789">
    <property type="entry name" value="Sig_transdc_resp-reg_receiver"/>
</dbReference>
<dbReference type="AlphaFoldDB" id="A0A3B0U9E4"/>
<dbReference type="InterPro" id="IPR003362">
    <property type="entry name" value="Bact_transf"/>
</dbReference>
<dbReference type="EC" id="2.7.8.6" evidence="3"/>
<feature type="transmembrane region" description="Helical" evidence="1">
    <location>
        <begin position="155"/>
        <end position="179"/>
    </location>
</feature>
<evidence type="ECO:0000313" key="3">
    <source>
        <dbReference type="EMBL" id="VAW27038.1"/>
    </source>
</evidence>
<dbReference type="SUPFAM" id="SSF52172">
    <property type="entry name" value="CheY-like"/>
    <property type="match status" value="1"/>
</dbReference>
<keyword evidence="1" id="KW-0472">Membrane</keyword>
<reference evidence="3" key="1">
    <citation type="submission" date="2018-06" db="EMBL/GenBank/DDBJ databases">
        <authorList>
            <person name="Zhirakovskaya E."/>
        </authorList>
    </citation>
    <scope>NUCLEOTIDE SEQUENCE</scope>
</reference>
<gene>
    <name evidence="3" type="ORF">MNBD_BACTEROID07-654</name>
</gene>
<dbReference type="GO" id="GO:0000160">
    <property type="term" value="P:phosphorelay signal transduction system"/>
    <property type="evidence" value="ECO:0007669"/>
    <property type="project" value="InterPro"/>
</dbReference>
<dbReference type="EMBL" id="UOET01000072">
    <property type="protein sequence ID" value="VAW27038.1"/>
    <property type="molecule type" value="Genomic_DNA"/>
</dbReference>
<accession>A0A3B0U9E4</accession>